<dbReference type="EMBL" id="QLMJ01000027">
    <property type="protein sequence ID" value="RAK26499.1"/>
    <property type="molecule type" value="Genomic_DNA"/>
</dbReference>
<sequence>MIKGDDTVGDFEQFVADVSTRLSTMSKGELYVVGDGLDRDSLWLTFLESFPAGTNLRFRERSEYDCSTCRGFIKNFGNVVEIHNGRIRTVWSGVSASDPVFSVVAAALDEFVGMLPLSGVFRSTEAQYGTRTTRTLRDGQVEVWHHLNGRVEKRHHTTDAGAARGSFDAAVQVFQRGLAELTQQALDTVVDLIDGDALYRGAEHRRAVTEFRSLQNQWTQATDGRAFVFANAMNPAARFRNTVIGTLVQELSAGVDLEHAVRSFESRVAPQNYQRPTALITPAMVKAAMKTIDELGIEESLQRRFARLSDVSVTNVLWVGNDTQSQMKDGIEGLLMQAATTTPAGPRLRDAKPEEIPVIAFMKDILPGAATIDLWVANSHEPNFVSLTTGRHPAAPRLFTWDNDFGWSYHGNLTDSIKERVKRAGGNVTGKLRVSLSWFNHDDLDLHVFEPNGDHIWYQDKRNKLDVDMNAGGGLSREPVENVTWTRNVPDGEYRIEVNQFRKRESAGVGFVIETESNGRIEHYSHERAVGQKETVEVGRMTVAGEKITAFRPGKDMRPGSAGKDLWGITTEQFVPVSTVMYSPNYFDDNEVGNRHYLFMLKECVNDQPTRGIYNEFLRRDLQPHRKVFEVLGDRTKCEPSPDQLSGLGFSSTVRSSVVAKVTTTGGRRRLISIQF</sequence>
<reference evidence="1 2" key="1">
    <citation type="submission" date="2018-06" db="EMBL/GenBank/DDBJ databases">
        <title>Genomic Encyclopedia of Type Strains, Phase III (KMG-III): the genomes of soil and plant-associated and newly described type strains.</title>
        <authorList>
            <person name="Whitman W."/>
        </authorList>
    </citation>
    <scope>NUCLEOTIDE SEQUENCE [LARGE SCALE GENOMIC DNA]</scope>
    <source>
        <strain evidence="1 2">CGMCC 4.7090</strain>
    </source>
</reference>
<gene>
    <name evidence="1" type="ORF">B0I29_12789</name>
</gene>
<dbReference type="Gene3D" id="2.60.120.380">
    <property type="match status" value="1"/>
</dbReference>
<accession>A0A327YYI8</accession>
<dbReference type="Proteomes" id="UP000249341">
    <property type="component" value="Unassembled WGS sequence"/>
</dbReference>
<dbReference type="AlphaFoldDB" id="A0A327YYI8"/>
<keyword evidence="2" id="KW-1185">Reference proteome</keyword>
<evidence type="ECO:0000313" key="1">
    <source>
        <dbReference type="EMBL" id="RAK26499.1"/>
    </source>
</evidence>
<comment type="caution">
    <text evidence="1">The sequence shown here is derived from an EMBL/GenBank/DDBJ whole genome shotgun (WGS) entry which is preliminary data.</text>
</comment>
<evidence type="ECO:0000313" key="2">
    <source>
        <dbReference type="Proteomes" id="UP000249341"/>
    </source>
</evidence>
<proteinExistence type="predicted"/>
<name>A0A327YYI8_9ACTN</name>
<protein>
    <submittedName>
        <fullName evidence="1">Uncharacterized protein</fullName>
    </submittedName>
</protein>
<organism evidence="1 2">
    <name type="scientific">Actinoplanes lutulentus</name>
    <dbReference type="NCBI Taxonomy" id="1287878"/>
    <lineage>
        <taxon>Bacteria</taxon>
        <taxon>Bacillati</taxon>
        <taxon>Actinomycetota</taxon>
        <taxon>Actinomycetes</taxon>
        <taxon>Micromonosporales</taxon>
        <taxon>Micromonosporaceae</taxon>
        <taxon>Actinoplanes</taxon>
    </lineage>
</organism>